<evidence type="ECO:0000256" key="1">
    <source>
        <dbReference type="SAM" id="MobiDB-lite"/>
    </source>
</evidence>
<reference evidence="2" key="1">
    <citation type="journal article" date="2022" name="Int. J. Mol. Sci.">
        <title>Draft Genome of Tanacetum Coccineum: Genomic Comparison of Closely Related Tanacetum-Family Plants.</title>
        <authorList>
            <person name="Yamashiro T."/>
            <person name="Shiraishi A."/>
            <person name="Nakayama K."/>
            <person name="Satake H."/>
        </authorList>
    </citation>
    <scope>NUCLEOTIDE SEQUENCE</scope>
</reference>
<evidence type="ECO:0000313" key="3">
    <source>
        <dbReference type="Proteomes" id="UP001151760"/>
    </source>
</evidence>
<name>A0ABQ5F5S0_9ASTR</name>
<comment type="caution">
    <text evidence="2">The sequence shown here is derived from an EMBL/GenBank/DDBJ whole genome shotgun (WGS) entry which is preliminary data.</text>
</comment>
<evidence type="ECO:0008006" key="4">
    <source>
        <dbReference type="Google" id="ProtNLM"/>
    </source>
</evidence>
<accession>A0ABQ5F5S0</accession>
<organism evidence="2 3">
    <name type="scientific">Tanacetum coccineum</name>
    <dbReference type="NCBI Taxonomy" id="301880"/>
    <lineage>
        <taxon>Eukaryota</taxon>
        <taxon>Viridiplantae</taxon>
        <taxon>Streptophyta</taxon>
        <taxon>Embryophyta</taxon>
        <taxon>Tracheophyta</taxon>
        <taxon>Spermatophyta</taxon>
        <taxon>Magnoliopsida</taxon>
        <taxon>eudicotyledons</taxon>
        <taxon>Gunneridae</taxon>
        <taxon>Pentapetalae</taxon>
        <taxon>asterids</taxon>
        <taxon>campanulids</taxon>
        <taxon>Asterales</taxon>
        <taxon>Asteraceae</taxon>
        <taxon>Asteroideae</taxon>
        <taxon>Anthemideae</taxon>
        <taxon>Anthemidinae</taxon>
        <taxon>Tanacetum</taxon>
    </lineage>
</organism>
<reference evidence="2" key="2">
    <citation type="submission" date="2022-01" db="EMBL/GenBank/DDBJ databases">
        <authorList>
            <person name="Yamashiro T."/>
            <person name="Shiraishi A."/>
            <person name="Satake H."/>
            <person name="Nakayama K."/>
        </authorList>
    </citation>
    <scope>NUCLEOTIDE SEQUENCE</scope>
</reference>
<proteinExistence type="predicted"/>
<sequence>MDMFRDTLHLPVETPENPFVTPANIHTIEAFMNRVGYQGVFNKVSAFYTKNLAQPWQTMFKVFNRCLTTRTSGHDQTKINILQLFHVVLNQTHVDYVALLCWDFMNNVFQKKEVIQYPCFIKLICEYYGNVLVRGCNFWMFSFNCRDIEMDDFKGVMRGVHEVKKDDDDFEDRIEPGSHKDNPEVVVDDDDNEREKKDDELGSLEIAENVTNDLIEANLKPCIVNTIIEDRDAFRSKVPAFISKEFKAHAPVIIEELLKNHVQSNVIHVHPTTTTSTKTESSANLQYQLYLKMKRNI</sequence>
<evidence type="ECO:0000313" key="2">
    <source>
        <dbReference type="EMBL" id="GJT57892.1"/>
    </source>
</evidence>
<feature type="compositionally biased region" description="Basic and acidic residues" evidence="1">
    <location>
        <begin position="168"/>
        <end position="183"/>
    </location>
</feature>
<dbReference type="EMBL" id="BQNB010016970">
    <property type="protein sequence ID" value="GJT57892.1"/>
    <property type="molecule type" value="Genomic_DNA"/>
</dbReference>
<gene>
    <name evidence="2" type="ORF">Tco_0992946</name>
</gene>
<protein>
    <recommendedName>
        <fullName evidence="4">Transposase</fullName>
    </recommendedName>
</protein>
<feature type="region of interest" description="Disordered" evidence="1">
    <location>
        <begin position="168"/>
        <end position="199"/>
    </location>
</feature>
<dbReference type="Proteomes" id="UP001151760">
    <property type="component" value="Unassembled WGS sequence"/>
</dbReference>
<keyword evidence="3" id="KW-1185">Reference proteome</keyword>